<reference evidence="4" key="1">
    <citation type="submission" date="2025-08" db="UniProtKB">
        <authorList>
            <consortium name="Ensembl"/>
        </authorList>
    </citation>
    <scope>IDENTIFICATION</scope>
</reference>
<dbReference type="PANTHER" id="PTHR21292:SF7">
    <property type="entry name" value="EXOCYST COMPLEX COMPONENT 3-LIKE 2"/>
    <property type="match status" value="1"/>
</dbReference>
<dbReference type="GO" id="GO:0006887">
    <property type="term" value="P:exocytosis"/>
    <property type="evidence" value="ECO:0007669"/>
    <property type="project" value="InterPro"/>
</dbReference>
<evidence type="ECO:0008006" key="6">
    <source>
        <dbReference type="Google" id="ProtNLM"/>
    </source>
</evidence>
<evidence type="ECO:0000256" key="1">
    <source>
        <dbReference type="ARBA" id="ARBA00009447"/>
    </source>
</evidence>
<feature type="compositionally biased region" description="Polar residues" evidence="3">
    <location>
        <begin position="17"/>
        <end position="31"/>
    </location>
</feature>
<evidence type="ECO:0000313" key="5">
    <source>
        <dbReference type="Proteomes" id="UP000261600"/>
    </source>
</evidence>
<evidence type="ECO:0000256" key="2">
    <source>
        <dbReference type="SAM" id="Coils"/>
    </source>
</evidence>
<dbReference type="AlphaFoldDB" id="A0A3Q3Q6A3"/>
<dbReference type="CTD" id="91828"/>
<dbReference type="GO" id="GO:0051601">
    <property type="term" value="P:exocyst localization"/>
    <property type="evidence" value="ECO:0007669"/>
    <property type="project" value="TreeGrafter"/>
</dbReference>
<dbReference type="GO" id="GO:0000149">
    <property type="term" value="F:SNARE binding"/>
    <property type="evidence" value="ECO:0007669"/>
    <property type="project" value="TreeGrafter"/>
</dbReference>
<evidence type="ECO:0000313" key="4">
    <source>
        <dbReference type="Ensembl" id="ENSMALP00000005395.1"/>
    </source>
</evidence>
<dbReference type="GO" id="GO:0000145">
    <property type="term" value="C:exocyst"/>
    <property type="evidence" value="ECO:0007669"/>
    <property type="project" value="InterPro"/>
</dbReference>
<comment type="similarity">
    <text evidence="1">Belongs to the SEC6 family.</text>
</comment>
<dbReference type="InterPro" id="IPR042532">
    <property type="entry name" value="EXOC3/Sec6_C"/>
</dbReference>
<dbReference type="KEGG" id="malb:109962416"/>
<feature type="compositionally biased region" description="Basic and acidic residues" evidence="3">
    <location>
        <begin position="1"/>
        <end position="10"/>
    </location>
</feature>
<protein>
    <recommendedName>
        <fullName evidence="6">Exocyst complex component Sec6</fullName>
    </recommendedName>
</protein>
<keyword evidence="2" id="KW-0175">Coiled coil</keyword>
<dbReference type="Ensembl" id="ENSMALT00000005515.1">
    <property type="protein sequence ID" value="ENSMALP00000005395.1"/>
    <property type="gene ID" value="ENSMALG00000003882.1"/>
</dbReference>
<dbReference type="Gene3D" id="1.10.357.70">
    <property type="entry name" value="Exocyst complex component Sec6, C-terminal domain"/>
    <property type="match status" value="1"/>
</dbReference>
<feature type="region of interest" description="Disordered" evidence="3">
    <location>
        <begin position="1"/>
        <end position="128"/>
    </location>
</feature>
<dbReference type="RefSeq" id="XP_020459763.1">
    <property type="nucleotide sequence ID" value="XM_020604107.1"/>
</dbReference>
<accession>A0A3Q3Q6A3</accession>
<feature type="compositionally biased region" description="Low complexity" evidence="3">
    <location>
        <begin position="66"/>
        <end position="88"/>
    </location>
</feature>
<dbReference type="Pfam" id="PF06046">
    <property type="entry name" value="Sec6"/>
    <property type="match status" value="1"/>
</dbReference>
<dbReference type="Proteomes" id="UP000261600">
    <property type="component" value="Unplaced"/>
</dbReference>
<dbReference type="PANTHER" id="PTHR21292">
    <property type="entry name" value="EXOCYST COMPLEX COMPONENT SEC6-RELATED"/>
    <property type="match status" value="1"/>
</dbReference>
<dbReference type="STRING" id="43700.ENSMALP00000005395"/>
<organism evidence="4 5">
    <name type="scientific">Monopterus albus</name>
    <name type="common">Swamp eel</name>
    <dbReference type="NCBI Taxonomy" id="43700"/>
    <lineage>
        <taxon>Eukaryota</taxon>
        <taxon>Metazoa</taxon>
        <taxon>Chordata</taxon>
        <taxon>Craniata</taxon>
        <taxon>Vertebrata</taxon>
        <taxon>Euteleostomi</taxon>
        <taxon>Actinopterygii</taxon>
        <taxon>Neopterygii</taxon>
        <taxon>Teleostei</taxon>
        <taxon>Neoteleostei</taxon>
        <taxon>Acanthomorphata</taxon>
        <taxon>Anabantaria</taxon>
        <taxon>Synbranchiformes</taxon>
        <taxon>Synbranchidae</taxon>
        <taxon>Monopterus</taxon>
    </lineage>
</organism>
<dbReference type="OrthoDB" id="190098at2759"/>
<name>A0A3Q3Q6A3_MONAL</name>
<keyword evidence="5" id="KW-1185">Reference proteome</keyword>
<feature type="coiled-coil region" evidence="2">
    <location>
        <begin position="144"/>
        <end position="171"/>
    </location>
</feature>
<reference evidence="4" key="2">
    <citation type="submission" date="2025-09" db="UniProtKB">
        <authorList>
            <consortium name="Ensembl"/>
        </authorList>
    </citation>
    <scope>IDENTIFICATION</scope>
</reference>
<proteinExistence type="inferred from homology"/>
<dbReference type="InterPro" id="IPR010326">
    <property type="entry name" value="EXOC3/Sec6"/>
</dbReference>
<sequence>MSELMDKSAENPEEDTVSVNGNSKTLNNNSLKGKLKSLRNSFQRQSAEERSPIEGSKGILKADTASSDLGPCDPSSPLSDSLSVGSPVTSPLKTIGRLFQRKEEDESDVTPQKSKRLTRSNTDPGMPTQRAFIRRSLRFFGKEKDEFCGNKQSLEEEEENMEEVVRDELQETYTPLSVMQINQLIEKEYLEDAHQNLLLLWREFQQERDHSNGSSSMDLVKKENDIMLLYKYLREKITTIVCNSNSLPSSNHELLVTVADIIQKEEKEPGALCGGWMQAWRDAVDQGVQVKVETVALEHREQNASWLAIHLALLGKTIVEDLENVKSVLQLFYPPSFRVFSVYVQSYHRVVGQHLKNLEQQATELKDLYHLLDWIINTYKSNIMGSPSLQPDMKNENTDLQLSEDFLQELKEKYCYKVEKDISSSLNRLTELEHEDVWSKSRSPEKDEGFLVSQLDMDIWTKMKGLVMQSGKIDGHLEQKVAVSCLVQLKKFPKSFEKEFQCHCSALRPQPLWNEYNITYINSFAALQKHMGEYRDVCPDEVEGLGKEVMSLIVRLRQDLENQFKEDVKPYLMKMMTRKWLSHDEDFDQLYSRTRQVSENCTVMRPPHSQEFANQLHYYVVREYIGQLMKNNYSCKNQKHEKAAAKIRQQWGKLRELFEDMRSTQDWLYPAGDELSDIIGQRNKADISDHLEPLVVHYPDFSRKHLTAVLNFRGLKRGSEHQLILQRLTELRGNLGNSDGDRSQVLFADMEVKANTDCLSNLPFFCLSILRPNN</sequence>
<evidence type="ECO:0000256" key="3">
    <source>
        <dbReference type="SAM" id="MobiDB-lite"/>
    </source>
</evidence>
<dbReference type="GeneID" id="109962416"/>